<evidence type="ECO:0000256" key="3">
    <source>
        <dbReference type="ARBA" id="ARBA00022989"/>
    </source>
</evidence>
<reference evidence="6 7" key="1">
    <citation type="submission" date="2021-02" db="EMBL/GenBank/DDBJ databases">
        <title>Variation within the Batrachochytrium salamandrivorans European outbreak.</title>
        <authorList>
            <person name="Kelly M."/>
            <person name="Pasmans F."/>
            <person name="Shea T.P."/>
            <person name="Munoz J.F."/>
            <person name="Carranza S."/>
            <person name="Cuomo C.A."/>
            <person name="Martel A."/>
        </authorList>
    </citation>
    <scope>NUCLEOTIDE SEQUENCE [LARGE SCALE GENOMIC DNA]</scope>
    <source>
        <strain evidence="6 7">AMFP18/2</strain>
    </source>
</reference>
<keyword evidence="7" id="KW-1185">Reference proteome</keyword>
<comment type="caution">
    <text evidence="6">The sequence shown here is derived from an EMBL/GenBank/DDBJ whole genome shotgun (WGS) entry which is preliminary data.</text>
</comment>
<evidence type="ECO:0000256" key="2">
    <source>
        <dbReference type="ARBA" id="ARBA00022692"/>
    </source>
</evidence>
<feature type="transmembrane region" description="Helical" evidence="5">
    <location>
        <begin position="30"/>
        <end position="57"/>
    </location>
</feature>
<evidence type="ECO:0000313" key="6">
    <source>
        <dbReference type="EMBL" id="KAH6599504.1"/>
    </source>
</evidence>
<feature type="transmembrane region" description="Helical" evidence="5">
    <location>
        <begin position="102"/>
        <end position="120"/>
    </location>
</feature>
<keyword evidence="2 5" id="KW-0812">Transmembrane</keyword>
<feature type="transmembrane region" description="Helical" evidence="5">
    <location>
        <begin position="162"/>
        <end position="185"/>
    </location>
</feature>
<evidence type="ECO:0000313" key="7">
    <source>
        <dbReference type="Proteomes" id="UP001648503"/>
    </source>
</evidence>
<name>A0ABQ8FK85_9FUNG</name>
<dbReference type="InterPro" id="IPR005178">
    <property type="entry name" value="Ostalpha/TMEM184C"/>
</dbReference>
<keyword evidence="4 5" id="KW-0472">Membrane</keyword>
<evidence type="ECO:0008006" key="8">
    <source>
        <dbReference type="Google" id="ProtNLM"/>
    </source>
</evidence>
<gene>
    <name evidence="6" type="ORF">BASA50_003015</name>
</gene>
<dbReference type="EMBL" id="JAFCIX010000064">
    <property type="protein sequence ID" value="KAH6599504.1"/>
    <property type="molecule type" value="Genomic_DNA"/>
</dbReference>
<evidence type="ECO:0000256" key="4">
    <source>
        <dbReference type="ARBA" id="ARBA00023136"/>
    </source>
</evidence>
<feature type="transmembrane region" description="Helical" evidence="5">
    <location>
        <begin position="69"/>
        <end position="90"/>
    </location>
</feature>
<sequence length="298" mass="34114">MDTLARTPPPDCPAYRHGGQTTPGLYQSPLWLYGLTIGGMLMLATTLLSVSLMLLHFRYYTKPQYQRPITRILLMVPLYAICSWLSFWSIKSAVYLNVIRDCYEGFVVYNFFVLCLEYLGPNEQTRLDVLSNKGWRRFPPPACCIIHSPSHRHFLGFCKIGILQYVFVRVVTTVASVVMEIYKVYCMESMSPSFGHMYTTVLNSVSLGVAMFTLISLYLPIRKDISHFNIVGQFLSIKFIIFFQFWLGIFIKLMISSGGIEQGHSWTAEELSILIQNFIITVEMMLAAILHLLMSVHI</sequence>
<evidence type="ECO:0000256" key="5">
    <source>
        <dbReference type="SAM" id="Phobius"/>
    </source>
</evidence>
<dbReference type="SMART" id="SM01417">
    <property type="entry name" value="Solute_trans_a"/>
    <property type="match status" value="1"/>
</dbReference>
<organism evidence="6 7">
    <name type="scientific">Batrachochytrium salamandrivorans</name>
    <dbReference type="NCBI Taxonomy" id="1357716"/>
    <lineage>
        <taxon>Eukaryota</taxon>
        <taxon>Fungi</taxon>
        <taxon>Fungi incertae sedis</taxon>
        <taxon>Chytridiomycota</taxon>
        <taxon>Chytridiomycota incertae sedis</taxon>
        <taxon>Chytridiomycetes</taxon>
        <taxon>Rhizophydiales</taxon>
        <taxon>Rhizophydiales incertae sedis</taxon>
        <taxon>Batrachochytrium</taxon>
    </lineage>
</organism>
<accession>A0ABQ8FK85</accession>
<evidence type="ECO:0000256" key="1">
    <source>
        <dbReference type="ARBA" id="ARBA00004141"/>
    </source>
</evidence>
<dbReference type="Proteomes" id="UP001648503">
    <property type="component" value="Unassembled WGS sequence"/>
</dbReference>
<proteinExistence type="predicted"/>
<protein>
    <recommendedName>
        <fullName evidence="8">Organic solute transporter Ostalpha</fullName>
    </recommendedName>
</protein>
<comment type="subcellular location">
    <subcellularLocation>
        <location evidence="1">Membrane</location>
        <topology evidence="1">Multi-pass membrane protein</topology>
    </subcellularLocation>
</comment>
<keyword evidence="3 5" id="KW-1133">Transmembrane helix</keyword>
<feature type="transmembrane region" description="Helical" evidence="5">
    <location>
        <begin position="271"/>
        <end position="293"/>
    </location>
</feature>
<dbReference type="Pfam" id="PF03619">
    <property type="entry name" value="Solute_trans_a"/>
    <property type="match status" value="1"/>
</dbReference>
<dbReference type="PANTHER" id="PTHR23423">
    <property type="entry name" value="ORGANIC SOLUTE TRANSPORTER-RELATED"/>
    <property type="match status" value="1"/>
</dbReference>
<feature type="transmembrane region" description="Helical" evidence="5">
    <location>
        <begin position="197"/>
        <end position="219"/>
    </location>
</feature>
<feature type="transmembrane region" description="Helical" evidence="5">
    <location>
        <begin position="231"/>
        <end position="251"/>
    </location>
</feature>